<evidence type="ECO:0000313" key="2">
    <source>
        <dbReference type="EMBL" id="MDJ1480900.1"/>
    </source>
</evidence>
<dbReference type="Pfam" id="PF09912">
    <property type="entry name" value="DUF2141"/>
    <property type="match status" value="1"/>
</dbReference>
<dbReference type="InterPro" id="IPR018673">
    <property type="entry name" value="DUF2141"/>
</dbReference>
<evidence type="ECO:0000313" key="3">
    <source>
        <dbReference type="Proteomes" id="UP001241110"/>
    </source>
</evidence>
<proteinExistence type="predicted"/>
<dbReference type="AlphaFoldDB" id="A0AAE3QL21"/>
<dbReference type="Proteomes" id="UP001241110">
    <property type="component" value="Unassembled WGS sequence"/>
</dbReference>
<gene>
    <name evidence="2" type="ORF">QNI16_10440</name>
</gene>
<feature type="chain" id="PRO_5042123592" evidence="1">
    <location>
        <begin position="28"/>
        <end position="153"/>
    </location>
</feature>
<accession>A0AAE3QL21</accession>
<dbReference type="EMBL" id="JASJOS010000004">
    <property type="protein sequence ID" value="MDJ1480900.1"/>
    <property type="molecule type" value="Genomic_DNA"/>
</dbReference>
<organism evidence="2 3">
    <name type="scientific">Xanthocytophaga flava</name>
    <dbReference type="NCBI Taxonomy" id="3048013"/>
    <lineage>
        <taxon>Bacteria</taxon>
        <taxon>Pseudomonadati</taxon>
        <taxon>Bacteroidota</taxon>
        <taxon>Cytophagia</taxon>
        <taxon>Cytophagales</taxon>
        <taxon>Rhodocytophagaceae</taxon>
        <taxon>Xanthocytophaga</taxon>
    </lineage>
</organism>
<evidence type="ECO:0000256" key="1">
    <source>
        <dbReference type="SAM" id="SignalP"/>
    </source>
</evidence>
<sequence>MKNTPVMKNIVLNIVALLASVSTFSFRTSTNHNLTVSVTGIRNSKGEIDCNLYSSADGFPKDVSKACKHLRGKINDGTCTVIFENVPGGKYAVSIYHDENNDHTFNTTWYGKPAEGVGISNGAKGGIFGPPPFEDALFNLDREKRIEINMVYL</sequence>
<feature type="signal peptide" evidence="1">
    <location>
        <begin position="1"/>
        <end position="27"/>
    </location>
</feature>
<keyword evidence="1" id="KW-0732">Signal</keyword>
<protein>
    <submittedName>
        <fullName evidence="2">DUF2141 domain-containing protein</fullName>
    </submittedName>
</protein>
<dbReference type="RefSeq" id="WP_313977991.1">
    <property type="nucleotide sequence ID" value="NZ_JASJOS010000004.1"/>
</dbReference>
<comment type="caution">
    <text evidence="2">The sequence shown here is derived from an EMBL/GenBank/DDBJ whole genome shotgun (WGS) entry which is preliminary data.</text>
</comment>
<reference evidence="2" key="1">
    <citation type="submission" date="2023-05" db="EMBL/GenBank/DDBJ databases">
        <authorList>
            <person name="Zhang X."/>
        </authorList>
    </citation>
    <scope>NUCLEOTIDE SEQUENCE</scope>
    <source>
        <strain evidence="2">YF14B1</strain>
    </source>
</reference>
<name>A0AAE3QL21_9BACT</name>